<dbReference type="PANTHER" id="PTHR44051:SF8">
    <property type="entry name" value="GLUTATHIONE S-TRANSFERASE GSTA"/>
    <property type="match status" value="1"/>
</dbReference>
<evidence type="ECO:0000259" key="2">
    <source>
        <dbReference type="PROSITE" id="PS50405"/>
    </source>
</evidence>
<dbReference type="InterPro" id="IPR010987">
    <property type="entry name" value="Glutathione-S-Trfase_C-like"/>
</dbReference>
<dbReference type="AlphaFoldDB" id="A0AAN0VI10"/>
<name>A0AAN0VI10_9RHOB</name>
<dbReference type="InterPro" id="IPR036282">
    <property type="entry name" value="Glutathione-S-Trfase_C_sf"/>
</dbReference>
<dbReference type="KEGG" id="ptp:RCA23_c11010"/>
<dbReference type="Pfam" id="PF13417">
    <property type="entry name" value="GST_N_3"/>
    <property type="match status" value="1"/>
</dbReference>
<organism evidence="3 4">
    <name type="scientific">Planktomarina temperata RCA23</name>
    <dbReference type="NCBI Taxonomy" id="666509"/>
    <lineage>
        <taxon>Bacteria</taxon>
        <taxon>Pseudomonadati</taxon>
        <taxon>Pseudomonadota</taxon>
        <taxon>Alphaproteobacteria</taxon>
        <taxon>Rhodobacterales</taxon>
        <taxon>Paracoccaceae</taxon>
        <taxon>Planktomarina</taxon>
    </lineage>
</organism>
<feature type="domain" description="GST N-terminal" evidence="1">
    <location>
        <begin position="1"/>
        <end position="64"/>
    </location>
</feature>
<dbReference type="Proteomes" id="UP000028680">
    <property type="component" value="Chromosome"/>
</dbReference>
<protein>
    <submittedName>
        <fullName evidence="3">Glutathione S-transferase</fullName>
        <ecNumber evidence="3">2.5.1.18</ecNumber>
    </submittedName>
</protein>
<dbReference type="Gene3D" id="1.20.1050.10">
    <property type="match status" value="1"/>
</dbReference>
<dbReference type="SUPFAM" id="SSF52833">
    <property type="entry name" value="Thioredoxin-like"/>
    <property type="match status" value="1"/>
</dbReference>
<evidence type="ECO:0000313" key="3">
    <source>
        <dbReference type="EMBL" id="AII86651.1"/>
    </source>
</evidence>
<dbReference type="Pfam" id="PF00043">
    <property type="entry name" value="GST_C"/>
    <property type="match status" value="1"/>
</dbReference>
<dbReference type="SUPFAM" id="SSF47616">
    <property type="entry name" value="GST C-terminal domain-like"/>
    <property type="match status" value="1"/>
</dbReference>
<accession>A0AAN0VI10</accession>
<reference evidence="3 4" key="1">
    <citation type="journal article" date="2014" name="ISME J.">
        <title>Adaptation of an abundant Roseobacter RCA organism to pelagic systems revealed by genomic and transcriptomic analyses.</title>
        <authorList>
            <person name="Voget S."/>
            <person name="Wemheuer B."/>
            <person name="Brinkhoff T."/>
            <person name="Vollmers J."/>
            <person name="Dietrich S."/>
            <person name="Giebel H.A."/>
            <person name="Beardsley C."/>
            <person name="Sardemann C."/>
            <person name="Bakenhus I."/>
            <person name="Billerbeck S."/>
            <person name="Daniel R."/>
            <person name="Simon M."/>
        </authorList>
    </citation>
    <scope>NUCLEOTIDE SEQUENCE [LARGE SCALE GENOMIC DNA]</scope>
    <source>
        <strain evidence="3 4">RCA23</strain>
    </source>
</reference>
<feature type="domain" description="GST C-terminal" evidence="2">
    <location>
        <begin position="66"/>
        <end position="221"/>
    </location>
</feature>
<gene>
    <name evidence="3" type="ORF">RCA23_c11010</name>
</gene>
<dbReference type="InterPro" id="IPR004046">
    <property type="entry name" value="GST_C"/>
</dbReference>
<sequence length="221" mass="25437">MTLIEKGLAWESHHLDLKKKENISDEYFGINPNGLVPTLIDNGVVHIESNDIIDYLDETYSEPSLRAKNNVEMMEWLHLAAAIHVPGCKPYVYAMKMAPKLKKTAKEQAKYDDLQKNQELKAFHSKHAGDKSFETSDLDKAKAILDTSFFKLEQTLEGRTWIMGHQYTLADISWIPLHFVLKGCGYSFEKFPNITRWAETFCEKDSYKEGVLKWCPDFAEV</sequence>
<dbReference type="GO" id="GO:0004364">
    <property type="term" value="F:glutathione transferase activity"/>
    <property type="evidence" value="ECO:0007669"/>
    <property type="project" value="UniProtKB-EC"/>
</dbReference>
<evidence type="ECO:0000259" key="1">
    <source>
        <dbReference type="PROSITE" id="PS50404"/>
    </source>
</evidence>
<dbReference type="Gene3D" id="3.40.30.10">
    <property type="entry name" value="Glutaredoxin"/>
    <property type="match status" value="1"/>
</dbReference>
<evidence type="ECO:0000313" key="4">
    <source>
        <dbReference type="Proteomes" id="UP000028680"/>
    </source>
</evidence>
<dbReference type="SFLD" id="SFLDS00019">
    <property type="entry name" value="Glutathione_Transferase_(cytos"/>
    <property type="match status" value="1"/>
</dbReference>
<dbReference type="PROSITE" id="PS50404">
    <property type="entry name" value="GST_NTER"/>
    <property type="match status" value="1"/>
</dbReference>
<dbReference type="InterPro" id="IPR036249">
    <property type="entry name" value="Thioredoxin-like_sf"/>
</dbReference>
<proteinExistence type="predicted"/>
<dbReference type="PROSITE" id="PS50405">
    <property type="entry name" value="GST_CTER"/>
    <property type="match status" value="1"/>
</dbReference>
<dbReference type="EC" id="2.5.1.18" evidence="3"/>
<keyword evidence="4" id="KW-1185">Reference proteome</keyword>
<dbReference type="PANTHER" id="PTHR44051">
    <property type="entry name" value="GLUTATHIONE S-TRANSFERASE-RELATED"/>
    <property type="match status" value="1"/>
</dbReference>
<dbReference type="InterPro" id="IPR004045">
    <property type="entry name" value="Glutathione_S-Trfase_N"/>
</dbReference>
<dbReference type="InterPro" id="IPR040079">
    <property type="entry name" value="Glutathione_S-Trfase"/>
</dbReference>
<keyword evidence="3" id="KW-0808">Transferase</keyword>
<dbReference type="EMBL" id="CP003984">
    <property type="protein sequence ID" value="AII86651.1"/>
    <property type="molecule type" value="Genomic_DNA"/>
</dbReference>
<dbReference type="SFLD" id="SFLDG00358">
    <property type="entry name" value="Main_(cytGST)"/>
    <property type="match status" value="1"/>
</dbReference>